<name>A0ACB8YTI1_CICIN</name>
<dbReference type="Proteomes" id="UP001055811">
    <property type="component" value="Linkage Group LG09"/>
</dbReference>
<reference evidence="1 2" key="2">
    <citation type="journal article" date="2022" name="Mol. Ecol. Resour.">
        <title>The genomes of chicory, endive, great burdock and yacon provide insights into Asteraceae paleo-polyploidization history and plant inulin production.</title>
        <authorList>
            <person name="Fan W."/>
            <person name="Wang S."/>
            <person name="Wang H."/>
            <person name="Wang A."/>
            <person name="Jiang F."/>
            <person name="Liu H."/>
            <person name="Zhao H."/>
            <person name="Xu D."/>
            <person name="Zhang Y."/>
        </authorList>
    </citation>
    <scope>NUCLEOTIDE SEQUENCE [LARGE SCALE GENOMIC DNA]</scope>
    <source>
        <strain evidence="2">cv. Punajuju</strain>
        <tissue evidence="1">Leaves</tissue>
    </source>
</reference>
<keyword evidence="2" id="KW-1185">Reference proteome</keyword>
<reference evidence="2" key="1">
    <citation type="journal article" date="2022" name="Mol. Ecol. Resour.">
        <title>The genomes of chicory, endive, great burdock and yacon provide insights into Asteraceae palaeo-polyploidization history and plant inulin production.</title>
        <authorList>
            <person name="Fan W."/>
            <person name="Wang S."/>
            <person name="Wang H."/>
            <person name="Wang A."/>
            <person name="Jiang F."/>
            <person name="Liu H."/>
            <person name="Zhao H."/>
            <person name="Xu D."/>
            <person name="Zhang Y."/>
        </authorList>
    </citation>
    <scope>NUCLEOTIDE SEQUENCE [LARGE SCALE GENOMIC DNA]</scope>
    <source>
        <strain evidence="2">cv. Punajuju</strain>
    </source>
</reference>
<protein>
    <submittedName>
        <fullName evidence="1">Uncharacterized protein</fullName>
    </submittedName>
</protein>
<proteinExistence type="predicted"/>
<dbReference type="EMBL" id="CM042017">
    <property type="protein sequence ID" value="KAI3689039.1"/>
    <property type="molecule type" value="Genomic_DNA"/>
</dbReference>
<sequence length="845" mass="95935">MQKLSSTYVFSKLSSFGAQCERKTPYRSILHKMRALMAMPSLLSLASLLIILSNPLFTYSSSPSSQADGLSKGSSISVDREHDNLVSPNSHFTAGFYKVGFNAYCFSIWFTEPLAQNEDPTVVWMANRDVPVNGKHSKLSLHDDGNLVLKDADRSIVWSTETKSTNGSLTLQLQDNGNLVLHQINGEPYLLWQSFDYPTDTLLPNQPFTKNSQLVSSRSTTNFSSGFFRLYFENNNVLSLLYNGPEITSVYWPEPYLKTWEAGRSTFNNSRIAKLDSEGQFNSSDEFGFFVSDYGTRRRRIMKLDFDGNIRVYSLVDQKGRKNWEVRWQASSSPCKIHGVCGPNSLCTYSQEHGRTCACVHGYKKKNPNDWAYGCEPKFKPCEQEEQDYIELHHVEFYGYDIRYLPNRTLEACKQDCLNDCNCKGFQFKFDNNYYNCYQKNLLYNGYQLGFEHSTYIKLPKNLVSSFQQIFINESDVPSCQANLILPIVRSYEKKHMNSSLKVLLLFGLAIGVLEIILILIFLLIVKKNSATSAKTYFPIASGFNRFSYGELKIATRNFKEEIGRGGAGVVYKGKLSDDKIAAIKVLKEVNHQGEAEFQAEISTIGRLNHMNLIETWGYCIEGKHRLVVYEYMENGSLSTSLDLNKLDWGKKIEIAIGIAKGLAYLHDECLEWVLHCDVKPHNILLDADYNPKVADFGLSKLFNRGENETSSFSRIRGTRGYMAPEWVFNLPITSKVDVYSYGVVILEMITGKSPLQMLQLGDGTSGRDQSLVEWVREKMCEHIGSRNGTWIEEIVDDRTSGEYDMVTLINLVKVALQCAEEDRDARPSMSQVVNILLHPGTHDE</sequence>
<gene>
    <name evidence="1" type="ORF">L2E82_46987</name>
</gene>
<accession>A0ACB8YTI1</accession>
<comment type="caution">
    <text evidence="1">The sequence shown here is derived from an EMBL/GenBank/DDBJ whole genome shotgun (WGS) entry which is preliminary data.</text>
</comment>
<evidence type="ECO:0000313" key="1">
    <source>
        <dbReference type="EMBL" id="KAI3689039.1"/>
    </source>
</evidence>
<evidence type="ECO:0000313" key="2">
    <source>
        <dbReference type="Proteomes" id="UP001055811"/>
    </source>
</evidence>
<organism evidence="1 2">
    <name type="scientific">Cichorium intybus</name>
    <name type="common">Chicory</name>
    <dbReference type="NCBI Taxonomy" id="13427"/>
    <lineage>
        <taxon>Eukaryota</taxon>
        <taxon>Viridiplantae</taxon>
        <taxon>Streptophyta</taxon>
        <taxon>Embryophyta</taxon>
        <taxon>Tracheophyta</taxon>
        <taxon>Spermatophyta</taxon>
        <taxon>Magnoliopsida</taxon>
        <taxon>eudicotyledons</taxon>
        <taxon>Gunneridae</taxon>
        <taxon>Pentapetalae</taxon>
        <taxon>asterids</taxon>
        <taxon>campanulids</taxon>
        <taxon>Asterales</taxon>
        <taxon>Asteraceae</taxon>
        <taxon>Cichorioideae</taxon>
        <taxon>Cichorieae</taxon>
        <taxon>Cichoriinae</taxon>
        <taxon>Cichorium</taxon>
    </lineage>
</organism>